<feature type="coiled-coil region" evidence="2">
    <location>
        <begin position="73"/>
        <end position="107"/>
    </location>
</feature>
<dbReference type="PROSITE" id="PS50943">
    <property type="entry name" value="HTH_CROC1"/>
    <property type="match status" value="1"/>
</dbReference>
<dbReference type="SUPFAM" id="SSF47413">
    <property type="entry name" value="lambda repressor-like DNA-binding domains"/>
    <property type="match status" value="1"/>
</dbReference>
<evidence type="ECO:0000313" key="5">
    <source>
        <dbReference type="Proteomes" id="UP001236569"/>
    </source>
</evidence>
<gene>
    <name evidence="4" type="ORF">QM480_18150</name>
</gene>
<dbReference type="SMART" id="SM00530">
    <property type="entry name" value="HTH_XRE"/>
    <property type="match status" value="1"/>
</dbReference>
<keyword evidence="2" id="KW-0175">Coiled coil</keyword>
<dbReference type="EMBL" id="JASHID010000015">
    <property type="protein sequence ID" value="MDI9866270.1"/>
    <property type="molecule type" value="Genomic_DNA"/>
</dbReference>
<keyword evidence="1" id="KW-0238">DNA-binding</keyword>
<comment type="caution">
    <text evidence="4">The sequence shown here is derived from an EMBL/GenBank/DDBJ whole genome shotgun (WGS) entry which is preliminary data.</text>
</comment>
<evidence type="ECO:0000256" key="1">
    <source>
        <dbReference type="ARBA" id="ARBA00023125"/>
    </source>
</evidence>
<dbReference type="InterPro" id="IPR010982">
    <property type="entry name" value="Lambda_DNA-bd_dom_sf"/>
</dbReference>
<dbReference type="PANTHER" id="PTHR46558">
    <property type="entry name" value="TRACRIPTIONAL REGULATORY PROTEIN-RELATED-RELATED"/>
    <property type="match status" value="1"/>
</dbReference>
<dbReference type="Pfam" id="PF01381">
    <property type="entry name" value="HTH_3"/>
    <property type="match status" value="1"/>
</dbReference>
<dbReference type="Gene3D" id="1.10.260.40">
    <property type="entry name" value="lambda repressor-like DNA-binding domains"/>
    <property type="match status" value="1"/>
</dbReference>
<dbReference type="RefSeq" id="WP_283371108.1">
    <property type="nucleotide sequence ID" value="NZ_JASHID010000015.1"/>
</dbReference>
<proteinExistence type="predicted"/>
<keyword evidence="5" id="KW-1185">Reference proteome</keyword>
<dbReference type="PANTHER" id="PTHR46558:SF11">
    <property type="entry name" value="HTH-TYPE TRANSCRIPTIONAL REGULATOR XRE"/>
    <property type="match status" value="1"/>
</dbReference>
<reference evidence="4 5" key="1">
    <citation type="submission" date="2023-05" db="EMBL/GenBank/DDBJ databases">
        <title>Novel species of genus Flectobacillus isolated from stream in China.</title>
        <authorList>
            <person name="Lu H."/>
        </authorList>
    </citation>
    <scope>NUCLEOTIDE SEQUENCE [LARGE SCALE GENOMIC DNA]</scope>
    <source>
        <strain evidence="4 5">DC10W</strain>
    </source>
</reference>
<evidence type="ECO:0000313" key="4">
    <source>
        <dbReference type="EMBL" id="MDI9866270.1"/>
    </source>
</evidence>
<name>A0ABT6YRQ4_9BACT</name>
<organism evidence="4 5">
    <name type="scientific">Flectobacillus longus</name>
    <dbReference type="NCBI Taxonomy" id="2984207"/>
    <lineage>
        <taxon>Bacteria</taxon>
        <taxon>Pseudomonadati</taxon>
        <taxon>Bacteroidota</taxon>
        <taxon>Cytophagia</taxon>
        <taxon>Cytophagales</taxon>
        <taxon>Flectobacillaceae</taxon>
        <taxon>Flectobacillus</taxon>
    </lineage>
</organism>
<evidence type="ECO:0000256" key="2">
    <source>
        <dbReference type="SAM" id="Coils"/>
    </source>
</evidence>
<evidence type="ECO:0000259" key="3">
    <source>
        <dbReference type="PROSITE" id="PS50943"/>
    </source>
</evidence>
<dbReference type="InterPro" id="IPR001387">
    <property type="entry name" value="Cro/C1-type_HTH"/>
</dbReference>
<feature type="domain" description="HTH cro/C1-type" evidence="3">
    <location>
        <begin position="7"/>
        <end position="61"/>
    </location>
</feature>
<protein>
    <submittedName>
        <fullName evidence="4">Helix-turn-helix transcriptional regulator</fullName>
    </submittedName>
</protein>
<sequence length="112" mass="13394">MEIGYKLLLLRKKFNYSQEYIAENIGISQSTYSRLESDRTILKGYLLKRFCDFYNIPLSYFLLDTNYIIPKDREALSKKLQDKERLIHQLEEEISDLMNEVNILKSKLFTET</sequence>
<dbReference type="CDD" id="cd00093">
    <property type="entry name" value="HTH_XRE"/>
    <property type="match status" value="1"/>
</dbReference>
<dbReference type="Proteomes" id="UP001236569">
    <property type="component" value="Unassembled WGS sequence"/>
</dbReference>
<accession>A0ABT6YRQ4</accession>